<sequence length="136" mass="13367">MAADAVAEDPARSRTSGGRRDGASTGSRSLMTASRRATELQPRMVARGGARATAAGGADGGLWTADRGRAAAAWQLRWPAAAARCGGGPGRQRSAAATPAATPTADNGDGCDCGGGVISATTPAAAWRDGSAAATR</sequence>
<protein>
    <submittedName>
        <fullName evidence="2">Uncharacterized protein</fullName>
    </submittedName>
</protein>
<comment type="caution">
    <text evidence="2">The sequence shown here is derived from an EMBL/GenBank/DDBJ whole genome shotgun (WGS) entry which is preliminary data.</text>
</comment>
<feature type="compositionally biased region" description="Low complexity" evidence="1">
    <location>
        <begin position="91"/>
        <end position="109"/>
    </location>
</feature>
<keyword evidence="3" id="KW-1185">Reference proteome</keyword>
<gene>
    <name evidence="2" type="ORF">Scep_023866</name>
</gene>
<feature type="region of interest" description="Disordered" evidence="1">
    <location>
        <begin position="84"/>
        <end position="109"/>
    </location>
</feature>
<name>A0AAP0EWK0_9MAGN</name>
<evidence type="ECO:0000256" key="1">
    <source>
        <dbReference type="SAM" id="MobiDB-lite"/>
    </source>
</evidence>
<dbReference type="AlphaFoldDB" id="A0AAP0EWK0"/>
<reference evidence="2 3" key="1">
    <citation type="submission" date="2024-01" db="EMBL/GenBank/DDBJ databases">
        <title>Genome assemblies of Stephania.</title>
        <authorList>
            <person name="Yang L."/>
        </authorList>
    </citation>
    <scope>NUCLEOTIDE SEQUENCE [LARGE SCALE GENOMIC DNA]</scope>
    <source>
        <strain evidence="2">JXDWG</strain>
        <tissue evidence="2">Leaf</tissue>
    </source>
</reference>
<feature type="region of interest" description="Disordered" evidence="1">
    <location>
        <begin position="1"/>
        <end position="61"/>
    </location>
</feature>
<proteinExistence type="predicted"/>
<accession>A0AAP0EWK0</accession>
<evidence type="ECO:0000313" key="3">
    <source>
        <dbReference type="Proteomes" id="UP001419268"/>
    </source>
</evidence>
<dbReference type="Proteomes" id="UP001419268">
    <property type="component" value="Unassembled WGS sequence"/>
</dbReference>
<feature type="compositionally biased region" description="Low complexity" evidence="1">
    <location>
        <begin position="46"/>
        <end position="56"/>
    </location>
</feature>
<organism evidence="2 3">
    <name type="scientific">Stephania cephalantha</name>
    <dbReference type="NCBI Taxonomy" id="152367"/>
    <lineage>
        <taxon>Eukaryota</taxon>
        <taxon>Viridiplantae</taxon>
        <taxon>Streptophyta</taxon>
        <taxon>Embryophyta</taxon>
        <taxon>Tracheophyta</taxon>
        <taxon>Spermatophyta</taxon>
        <taxon>Magnoliopsida</taxon>
        <taxon>Ranunculales</taxon>
        <taxon>Menispermaceae</taxon>
        <taxon>Menispermoideae</taxon>
        <taxon>Cissampelideae</taxon>
        <taxon>Stephania</taxon>
    </lineage>
</organism>
<dbReference type="EMBL" id="JBBNAG010000010">
    <property type="protein sequence ID" value="KAK9100436.1"/>
    <property type="molecule type" value="Genomic_DNA"/>
</dbReference>
<evidence type="ECO:0000313" key="2">
    <source>
        <dbReference type="EMBL" id="KAK9100436.1"/>
    </source>
</evidence>